<feature type="compositionally biased region" description="Polar residues" evidence="3">
    <location>
        <begin position="73"/>
        <end position="83"/>
    </location>
</feature>
<reference evidence="4 5" key="1">
    <citation type="submission" date="2022-03" db="EMBL/GenBank/DDBJ databases">
        <authorList>
            <person name="Macdonald S."/>
            <person name="Ahmed S."/>
            <person name="Newling K."/>
        </authorList>
    </citation>
    <scope>NUCLEOTIDE SEQUENCE [LARGE SCALE GENOMIC DNA]</scope>
</reference>
<accession>A0ABC8JF53</accession>
<dbReference type="PANTHER" id="PTHR23160">
    <property type="entry name" value="SYNAPTONEMAL COMPLEX PROTEIN-RELATED"/>
    <property type="match status" value="1"/>
</dbReference>
<comment type="caution">
    <text evidence="4">The sequence shown here is derived from an EMBL/GenBank/DDBJ whole genome shotgun (WGS) entry which is preliminary data.</text>
</comment>
<gene>
    <name evidence="4" type="ORF">ERUC_LOCUS10429</name>
</gene>
<dbReference type="EMBL" id="CAKOAT010102488">
    <property type="protein sequence ID" value="CAH8325559.1"/>
    <property type="molecule type" value="Genomic_DNA"/>
</dbReference>
<evidence type="ECO:0000256" key="1">
    <source>
        <dbReference type="ARBA" id="ARBA00023054"/>
    </source>
</evidence>
<feature type="coiled-coil region" evidence="2">
    <location>
        <begin position="146"/>
        <end position="201"/>
    </location>
</feature>
<evidence type="ECO:0000256" key="2">
    <source>
        <dbReference type="SAM" id="Coils"/>
    </source>
</evidence>
<dbReference type="AlphaFoldDB" id="A0ABC8JF53"/>
<feature type="coiled-coil region" evidence="2">
    <location>
        <begin position="289"/>
        <end position="379"/>
    </location>
</feature>
<feature type="region of interest" description="Disordered" evidence="3">
    <location>
        <begin position="1"/>
        <end position="84"/>
    </location>
</feature>
<evidence type="ECO:0000313" key="4">
    <source>
        <dbReference type="EMBL" id="CAH8325559.1"/>
    </source>
</evidence>
<evidence type="ECO:0000256" key="3">
    <source>
        <dbReference type="SAM" id="MobiDB-lite"/>
    </source>
</evidence>
<sequence>MDSKIKTVIFETTLRKPSPGSLRVPKLTRSSEPNSPSPTQRSRLSLDRSSANSETSSERRSRKVPTPPEKTPTRSVTGSSSIQLKEDLKKAKELIASLENDKALALEELEQVRKEAFKKLYESLAAQKMAEENFEIEKFKAVEAGVEAFHRKEEELKKELEIVKNQHASDSAVLLLVTRELEKVTQALAAANDDKNMLLSQAENASKSLAIRQEKVDILSSNLIKLKTMISKTREKETISNNEIAALKSELEKARCFEAKVKERGRIIEKLNGEVEDLMMAKSYANGSADQWCKKSMELEEELEGSKEEVEKLKTELETVNEREQDASSSLQILLEENSEIFSEMERLKEEEEKSKKAMESLASSLHEVSSEAREMKEKLLSLGSEDYETHVESLKLVIKGTNEKHEKILHEMEQNKKQFERSKVDWEIREAGLVTYVKKFDEEVYSMVKEMNRLRNLVEKTKEEADEALKKEAEMRDDLKEVEDEVSYLQETLREVRGESLKLSAKMLDKETEFQSVIHENDLLRGKENDSLKKINELSKLLEEALVKKDAEEDECESEQDYDLLPKVVEFSEVNGAKEDSSDGNDDDDDDTVEVEYSMLESYHLEKKETSL</sequence>
<evidence type="ECO:0000313" key="5">
    <source>
        <dbReference type="Proteomes" id="UP001642260"/>
    </source>
</evidence>
<proteinExistence type="predicted"/>
<feature type="coiled-coil region" evidence="2">
    <location>
        <begin position="403"/>
        <end position="500"/>
    </location>
</feature>
<protein>
    <submittedName>
        <fullName evidence="4">Uncharacterized protein</fullName>
    </submittedName>
</protein>
<name>A0ABC8JF53_ERUVS</name>
<dbReference type="PANTHER" id="PTHR23160:SF16">
    <property type="entry name" value="WEB FAMILY PROTEIN"/>
    <property type="match status" value="1"/>
</dbReference>
<dbReference type="Proteomes" id="UP001642260">
    <property type="component" value="Unassembled WGS sequence"/>
</dbReference>
<organism evidence="4 5">
    <name type="scientific">Eruca vesicaria subsp. sativa</name>
    <name type="common">Garden rocket</name>
    <name type="synonym">Eruca sativa</name>
    <dbReference type="NCBI Taxonomy" id="29727"/>
    <lineage>
        <taxon>Eukaryota</taxon>
        <taxon>Viridiplantae</taxon>
        <taxon>Streptophyta</taxon>
        <taxon>Embryophyta</taxon>
        <taxon>Tracheophyta</taxon>
        <taxon>Spermatophyta</taxon>
        <taxon>Magnoliopsida</taxon>
        <taxon>eudicotyledons</taxon>
        <taxon>Gunneridae</taxon>
        <taxon>Pentapetalae</taxon>
        <taxon>rosids</taxon>
        <taxon>malvids</taxon>
        <taxon>Brassicales</taxon>
        <taxon>Brassicaceae</taxon>
        <taxon>Brassiceae</taxon>
        <taxon>Eruca</taxon>
    </lineage>
</organism>
<keyword evidence="5" id="KW-1185">Reference proteome</keyword>
<feature type="compositionally biased region" description="Polar residues" evidence="3">
    <location>
        <begin position="28"/>
        <end position="55"/>
    </location>
</feature>
<keyword evidence="1 2" id="KW-0175">Coiled coil</keyword>